<protein>
    <submittedName>
        <fullName evidence="3">Uncharacterized protein LOC108049906</fullName>
    </submittedName>
</protein>
<dbReference type="InterPro" id="IPR027417">
    <property type="entry name" value="P-loop_NTPase"/>
</dbReference>
<evidence type="ECO:0000313" key="3">
    <source>
        <dbReference type="RefSeq" id="XP_016986793.1"/>
    </source>
</evidence>
<keyword evidence="2" id="KW-1185">Reference proteome</keyword>
<reference evidence="2" key="1">
    <citation type="journal article" date="2021" name="Elife">
        <title>Highly contiguous assemblies of 101 drosophilid genomes.</title>
        <authorList>
            <person name="Kim B.Y."/>
            <person name="Wang J.R."/>
            <person name="Miller D.E."/>
            <person name="Barmina O."/>
            <person name="Delaney E."/>
            <person name="Thompson A."/>
            <person name="Comeault A.A."/>
            <person name="Peede D."/>
            <person name="D'Agostino E.R."/>
            <person name="Pelaez J."/>
            <person name="Aguilar J.M."/>
            <person name="Haji D."/>
            <person name="Matsunaga T."/>
            <person name="Armstrong E.E."/>
            <person name="Zych M."/>
            <person name="Ogawa Y."/>
            <person name="Stamenkovic-Radak M."/>
            <person name="Jelic M."/>
            <person name="Veselinovic M.S."/>
            <person name="Tanaskovic M."/>
            <person name="Eric P."/>
            <person name="Gao J.J."/>
            <person name="Katoh T.K."/>
            <person name="Toda M.J."/>
            <person name="Watabe H."/>
            <person name="Watada M."/>
            <person name="Davis J.S."/>
            <person name="Moyle L.C."/>
            <person name="Manoli G."/>
            <person name="Bertolini E."/>
            <person name="Kostal V."/>
            <person name="Hawley R.S."/>
            <person name="Takahashi A."/>
            <person name="Jones C.D."/>
            <person name="Price D.K."/>
            <person name="Whiteman N."/>
            <person name="Kopp A."/>
            <person name="Matute D.R."/>
            <person name="Petrov D.A."/>
        </authorList>
    </citation>
    <scope>NUCLEOTIDE SEQUENCE [LARGE SCALE GENOMIC DNA]</scope>
</reference>
<dbReference type="RefSeq" id="XP_016986793.1">
    <property type="nucleotide sequence ID" value="XM_017131304.1"/>
</dbReference>
<evidence type="ECO:0000313" key="2">
    <source>
        <dbReference type="Proteomes" id="UP001652680"/>
    </source>
</evidence>
<dbReference type="CTD" id="7516"/>
<dbReference type="GO" id="GO:0042148">
    <property type="term" value="P:DNA strand invasion"/>
    <property type="evidence" value="ECO:0007669"/>
    <property type="project" value="TreeGrafter"/>
</dbReference>
<dbReference type="AlphaFoldDB" id="A0A6P4FHC2"/>
<proteinExistence type="predicted"/>
<dbReference type="OrthoDB" id="420422at2759"/>
<dbReference type="SUPFAM" id="SSF52540">
    <property type="entry name" value="P-loop containing nucleoside triphosphate hydrolases"/>
    <property type="match status" value="1"/>
</dbReference>
<reference evidence="1" key="3">
    <citation type="submission" date="2025-05" db="UniProtKB">
        <authorList>
            <consortium name="EnsemblMetazoa"/>
        </authorList>
    </citation>
    <scope>IDENTIFICATION</scope>
</reference>
<dbReference type="PANTHER" id="PTHR46644">
    <property type="entry name" value="DNA REPAIR PROTEIN XRCC2"/>
    <property type="match status" value="1"/>
</dbReference>
<dbReference type="GO" id="GO:0000400">
    <property type="term" value="F:four-way junction DNA binding"/>
    <property type="evidence" value="ECO:0007669"/>
    <property type="project" value="TreeGrafter"/>
</dbReference>
<sequence>MVTRQLHSAIFGTCGLEEESLVEISGPADSGKSLVLQQIMAHCLAPYEFGGRQWSALLINLSHKINRESLTKSMTTELRAYSDGDGGGAAAAQESPPEEQLAKIAGECVKRVRFLNCFSNEDVQTALIDARYAIINDPDVQLIALDTLSEFYWLDWPRGMQNLSRFKHYRLWQARLEKICKEAIVCGMYTVDSDFLENRHGDQVPEVRLNYHFRMQQIRGRNFLNGLPLSFSNGVYLDS</sequence>
<dbReference type="Gene3D" id="3.40.50.300">
    <property type="entry name" value="P-loop containing nucleotide triphosphate hydrolases"/>
    <property type="match status" value="1"/>
</dbReference>
<dbReference type="GeneID" id="108049906"/>
<accession>A0A6P4FHC2</accession>
<dbReference type="EnsemblMetazoa" id="XM_017131304.2">
    <property type="protein sequence ID" value="XP_016986793.1"/>
    <property type="gene ID" value="LOC108049906"/>
</dbReference>
<dbReference type="PANTHER" id="PTHR46644:SF2">
    <property type="entry name" value="DNA REPAIR PROTEIN XRCC2"/>
    <property type="match status" value="1"/>
</dbReference>
<dbReference type="Proteomes" id="UP001652680">
    <property type="component" value="Unassembled WGS sequence"/>
</dbReference>
<dbReference type="GO" id="GO:0033063">
    <property type="term" value="C:Rad51B-Rad51C-Rad51D-XRCC2 complex"/>
    <property type="evidence" value="ECO:0007669"/>
    <property type="project" value="InterPro"/>
</dbReference>
<dbReference type="GO" id="GO:0005657">
    <property type="term" value="C:replication fork"/>
    <property type="evidence" value="ECO:0007669"/>
    <property type="project" value="InterPro"/>
</dbReference>
<organism evidence="3">
    <name type="scientific">Drosophila rhopaloa</name>
    <name type="common">Fruit fly</name>
    <dbReference type="NCBI Taxonomy" id="1041015"/>
    <lineage>
        <taxon>Eukaryota</taxon>
        <taxon>Metazoa</taxon>
        <taxon>Ecdysozoa</taxon>
        <taxon>Arthropoda</taxon>
        <taxon>Hexapoda</taxon>
        <taxon>Insecta</taxon>
        <taxon>Pterygota</taxon>
        <taxon>Neoptera</taxon>
        <taxon>Endopterygota</taxon>
        <taxon>Diptera</taxon>
        <taxon>Brachycera</taxon>
        <taxon>Muscomorpha</taxon>
        <taxon>Ephydroidea</taxon>
        <taxon>Drosophilidae</taxon>
        <taxon>Drosophila</taxon>
        <taxon>Sophophora</taxon>
    </lineage>
</organism>
<dbReference type="InterPro" id="IPR030547">
    <property type="entry name" value="XRCC2"/>
</dbReference>
<dbReference type="GO" id="GO:0005813">
    <property type="term" value="C:centrosome"/>
    <property type="evidence" value="ECO:0007669"/>
    <property type="project" value="TreeGrafter"/>
</dbReference>
<name>A0A6P4FHC2_DRORH</name>
<gene>
    <name evidence="3" type="primary">LOC108049906</name>
    <name evidence="1" type="synonym">108049906</name>
</gene>
<evidence type="ECO:0000313" key="1">
    <source>
        <dbReference type="EnsemblMetazoa" id="XP_016986793.1"/>
    </source>
</evidence>
<reference evidence="3" key="2">
    <citation type="submission" date="2025-04" db="UniProtKB">
        <authorList>
            <consortium name="RefSeq"/>
        </authorList>
    </citation>
    <scope>IDENTIFICATION</scope>
</reference>
<dbReference type="GO" id="GO:0000724">
    <property type="term" value="P:double-strand break repair via homologous recombination"/>
    <property type="evidence" value="ECO:0007669"/>
    <property type="project" value="InterPro"/>
</dbReference>